<evidence type="ECO:0000313" key="3">
    <source>
        <dbReference type="Proteomes" id="UP000198211"/>
    </source>
</evidence>
<keyword evidence="3" id="KW-1185">Reference proteome</keyword>
<protein>
    <submittedName>
        <fullName evidence="2">Uncharacterized protein</fullName>
    </submittedName>
</protein>
<gene>
    <name evidence="2" type="ORF">PHMEG_00032187</name>
</gene>
<name>A0A225UWW4_9STRA</name>
<dbReference type="OrthoDB" id="124895at2759"/>
<evidence type="ECO:0000256" key="1">
    <source>
        <dbReference type="SAM" id="MobiDB-lite"/>
    </source>
</evidence>
<dbReference type="AlphaFoldDB" id="A0A225UWW4"/>
<comment type="caution">
    <text evidence="2">The sequence shown here is derived from an EMBL/GenBank/DDBJ whole genome shotgun (WGS) entry which is preliminary data.</text>
</comment>
<sequence>MENGVTAFAPPPAPTYRFVIASNAEKLKITLEDLTSKKQWSTGILDDKEYLTSTNKIPNASLTDYVKVDIFYLKGEGLNGILFLFTKDNNSNQGDKDSSQDDIQPLDPRRIRRKLTPLEDDAFQLELFVKIRIFQSAWTAKYLFKMEPVTLAQIDILEAKLRDVEDELESTKKGLEEEKQQRGKVEEQLNEFGTKLSEMKEELANAKKPKPFVYAK</sequence>
<evidence type="ECO:0000313" key="2">
    <source>
        <dbReference type="EMBL" id="OWY97318.1"/>
    </source>
</evidence>
<dbReference type="EMBL" id="NBNE01010601">
    <property type="protein sequence ID" value="OWY97318.1"/>
    <property type="molecule type" value="Genomic_DNA"/>
</dbReference>
<dbReference type="Proteomes" id="UP000198211">
    <property type="component" value="Unassembled WGS sequence"/>
</dbReference>
<reference evidence="3" key="1">
    <citation type="submission" date="2017-03" db="EMBL/GenBank/DDBJ databases">
        <title>Phytopthora megakarya and P. palmivora, two closely related causual agents of cacao black pod achieved similar genome size and gene model numbers by different mechanisms.</title>
        <authorList>
            <person name="Ali S."/>
            <person name="Shao J."/>
            <person name="Larry D.J."/>
            <person name="Kronmiller B."/>
            <person name="Shen D."/>
            <person name="Strem M.D."/>
            <person name="Melnick R.L."/>
            <person name="Guiltinan M.J."/>
            <person name="Tyler B.M."/>
            <person name="Meinhardt L.W."/>
            <person name="Bailey B.A."/>
        </authorList>
    </citation>
    <scope>NUCLEOTIDE SEQUENCE [LARGE SCALE GENOMIC DNA]</scope>
    <source>
        <strain evidence="3">zdho120</strain>
    </source>
</reference>
<accession>A0A225UWW4</accession>
<proteinExistence type="predicted"/>
<feature type="region of interest" description="Disordered" evidence="1">
    <location>
        <begin position="168"/>
        <end position="187"/>
    </location>
</feature>
<organism evidence="2 3">
    <name type="scientific">Phytophthora megakarya</name>
    <dbReference type="NCBI Taxonomy" id="4795"/>
    <lineage>
        <taxon>Eukaryota</taxon>
        <taxon>Sar</taxon>
        <taxon>Stramenopiles</taxon>
        <taxon>Oomycota</taxon>
        <taxon>Peronosporomycetes</taxon>
        <taxon>Peronosporales</taxon>
        <taxon>Peronosporaceae</taxon>
        <taxon>Phytophthora</taxon>
    </lineage>
</organism>